<comment type="catalytic activity">
    <reaction evidence="1">
        <text>ATP + protein L-histidine = ADP + protein N-phospho-L-histidine.</text>
        <dbReference type="EC" id="2.7.13.3"/>
    </reaction>
</comment>
<evidence type="ECO:0000256" key="3">
    <source>
        <dbReference type="ARBA" id="ARBA00012438"/>
    </source>
</evidence>
<dbReference type="Gene3D" id="3.30.565.10">
    <property type="entry name" value="Histidine kinase-like ATPase, C-terminal domain"/>
    <property type="match status" value="1"/>
</dbReference>
<dbReference type="CDD" id="cd06225">
    <property type="entry name" value="HAMP"/>
    <property type="match status" value="1"/>
</dbReference>
<dbReference type="PANTHER" id="PTHR34220:SF7">
    <property type="entry name" value="SENSOR HISTIDINE KINASE YPDA"/>
    <property type="match status" value="1"/>
</dbReference>
<organism evidence="15 16">
    <name type="scientific">Paenibacillus mendelii</name>
    <dbReference type="NCBI Taxonomy" id="206163"/>
    <lineage>
        <taxon>Bacteria</taxon>
        <taxon>Bacillati</taxon>
        <taxon>Bacillota</taxon>
        <taxon>Bacilli</taxon>
        <taxon>Bacillales</taxon>
        <taxon>Paenibacillaceae</taxon>
        <taxon>Paenibacillus</taxon>
    </lineage>
</organism>
<evidence type="ECO:0000259" key="13">
    <source>
        <dbReference type="PROSITE" id="PS50109"/>
    </source>
</evidence>
<comment type="subcellular location">
    <subcellularLocation>
        <location evidence="2">Cell membrane</location>
        <topology evidence="2">Multi-pass membrane protein</topology>
    </subcellularLocation>
</comment>
<keyword evidence="12" id="KW-0812">Transmembrane</keyword>
<dbReference type="InterPro" id="IPR003660">
    <property type="entry name" value="HAMP_dom"/>
</dbReference>
<dbReference type="RefSeq" id="WP_204815732.1">
    <property type="nucleotide sequence ID" value="NZ_JANHOF010000001.1"/>
</dbReference>
<dbReference type="SUPFAM" id="SSF158472">
    <property type="entry name" value="HAMP domain-like"/>
    <property type="match status" value="1"/>
</dbReference>
<dbReference type="PROSITE" id="PS50885">
    <property type="entry name" value="HAMP"/>
    <property type="match status" value="1"/>
</dbReference>
<proteinExistence type="predicted"/>
<feature type="domain" description="Histidine kinase" evidence="13">
    <location>
        <begin position="836"/>
        <end position="955"/>
    </location>
</feature>
<dbReference type="EC" id="2.7.13.3" evidence="3"/>
<evidence type="ECO:0000256" key="4">
    <source>
        <dbReference type="ARBA" id="ARBA00022475"/>
    </source>
</evidence>
<accession>A0ABV6JFC6</accession>
<dbReference type="Pfam" id="PF02518">
    <property type="entry name" value="HATPase_c"/>
    <property type="match status" value="1"/>
</dbReference>
<evidence type="ECO:0000256" key="6">
    <source>
        <dbReference type="ARBA" id="ARBA00022679"/>
    </source>
</evidence>
<feature type="transmembrane region" description="Helical" evidence="12">
    <location>
        <begin position="307"/>
        <end position="326"/>
    </location>
</feature>
<evidence type="ECO:0000256" key="2">
    <source>
        <dbReference type="ARBA" id="ARBA00004651"/>
    </source>
</evidence>
<evidence type="ECO:0000256" key="7">
    <source>
        <dbReference type="ARBA" id="ARBA00022741"/>
    </source>
</evidence>
<keyword evidence="10" id="KW-0902">Two-component regulatory system</keyword>
<evidence type="ECO:0000313" key="15">
    <source>
        <dbReference type="EMBL" id="MFC0394572.1"/>
    </source>
</evidence>
<dbReference type="InterPro" id="IPR036890">
    <property type="entry name" value="HATPase_C_sf"/>
</dbReference>
<gene>
    <name evidence="15" type="ORF">ACFFJ8_24835</name>
</gene>
<dbReference type="Proteomes" id="UP001589818">
    <property type="component" value="Unassembled WGS sequence"/>
</dbReference>
<feature type="transmembrane region" description="Helical" evidence="12">
    <location>
        <begin position="376"/>
        <end position="398"/>
    </location>
</feature>
<evidence type="ECO:0000256" key="10">
    <source>
        <dbReference type="ARBA" id="ARBA00023012"/>
    </source>
</evidence>
<evidence type="ECO:0000256" key="5">
    <source>
        <dbReference type="ARBA" id="ARBA00022553"/>
    </source>
</evidence>
<feature type="domain" description="HAMP" evidence="14">
    <location>
        <begin position="669"/>
        <end position="721"/>
    </location>
</feature>
<protein>
    <recommendedName>
        <fullName evidence="3">histidine kinase</fullName>
        <ecNumber evidence="3">2.7.13.3</ecNumber>
    </recommendedName>
</protein>
<keyword evidence="4" id="KW-1003">Cell membrane</keyword>
<evidence type="ECO:0000259" key="14">
    <source>
        <dbReference type="PROSITE" id="PS50885"/>
    </source>
</evidence>
<dbReference type="InterPro" id="IPR010559">
    <property type="entry name" value="Sig_transdc_His_kin_internal"/>
</dbReference>
<dbReference type="SMART" id="SM00387">
    <property type="entry name" value="HATPase_c"/>
    <property type="match status" value="1"/>
</dbReference>
<sequence>MRFQRHRNRLILIAFLLSVLSGSILICISYWNTSGVGLEIHHAAQQNITKHAESQLVTKFNDISALAAHLESADYMNYSREYYNLREPVEAERIGRDLNVRLNKLHLQPDMVERVYIIGENKNQKNLGKSFEEQGLIPEQEIPWIDDLRAVGLIDLFTRYYGMPSFIPQGMFTDKLNDLSIPEERRSRLKAFFESIEGRLIMNNGVNYLNVLTVIVLDNRLFTLALPDRDSWDGYIGVLDNNSHVLWSNFSNEATIRKAVEQRKEGLANWSQGLSSDYEVRTETIAPYGIDFMFFERKASNVIWDQSLLQICVILFGIMLVVNLLISYKISNMIMYPFNVLARISWKKEKDIDFQHIPEERFEQFALSKISIRQKILLLLVTSVMIPFIAAVALHVSLTYHSLFNKLVQSTVQSSDQLVKEMRNRMDNYESLTNGISADGRLTNLFLSYQYAPIMDDKFPVSSYPGLVDVSYFVLYNSQGVARFSSTFINNITLFRLSTSELNSLSKLKPEQIIWITGKKDVYNHTALMLIKKVSLPTSDGTSMDAYLQVVLKEDAFQSVTSGRRESLVLMDRSGEVVYTSTSEPGFTEAAIQELNAGALEQEQAHFGKVEASNQVILERAIPESEWTSVLFYTIDDIYLKINEMFYRYLLLIVLILLAIFGMVWHLSLYLVKPIERLKRAMEEGAALGEAVMTDSNPRDEIGLLVLSFNNMITRINDLMEENINKQIREKELVTSKMKAELGMLQQQINPHFLYNTLEAINMRARQYGAMEVSAMVNSLANIFRFTINTGSEVVLLSEEIEHVRNYLTIQALRFKDAFIVNWDIDDEVPPTITVLKFILQPLVENALQHGIEELYEQGEIYIGVKMLQDEIRIQIRDNGLGMSDIALREILRSLNDNYEAGAQSDDEPGKRSSGVGLRNVYYRLRIYYGDSFAMTIESQEFEGTAITLRIPLQR</sequence>
<keyword evidence="8 15" id="KW-0418">Kinase</keyword>
<keyword evidence="6" id="KW-0808">Transferase</keyword>
<evidence type="ECO:0000256" key="11">
    <source>
        <dbReference type="ARBA" id="ARBA00023136"/>
    </source>
</evidence>
<evidence type="ECO:0000256" key="12">
    <source>
        <dbReference type="SAM" id="Phobius"/>
    </source>
</evidence>
<keyword evidence="9" id="KW-0067">ATP-binding</keyword>
<dbReference type="InterPro" id="IPR003594">
    <property type="entry name" value="HATPase_dom"/>
</dbReference>
<keyword evidence="7" id="KW-0547">Nucleotide-binding</keyword>
<keyword evidence="12" id="KW-1133">Transmembrane helix</keyword>
<reference evidence="15 16" key="1">
    <citation type="submission" date="2024-09" db="EMBL/GenBank/DDBJ databases">
        <authorList>
            <person name="Sun Q."/>
            <person name="Mori K."/>
        </authorList>
    </citation>
    <scope>NUCLEOTIDE SEQUENCE [LARGE SCALE GENOMIC DNA]</scope>
    <source>
        <strain evidence="15 16">CCM 4839</strain>
    </source>
</reference>
<keyword evidence="11 12" id="KW-0472">Membrane</keyword>
<evidence type="ECO:0000256" key="1">
    <source>
        <dbReference type="ARBA" id="ARBA00000085"/>
    </source>
</evidence>
<evidence type="ECO:0000256" key="8">
    <source>
        <dbReference type="ARBA" id="ARBA00022777"/>
    </source>
</evidence>
<feature type="transmembrane region" description="Helical" evidence="12">
    <location>
        <begin position="12"/>
        <end position="31"/>
    </location>
</feature>
<feature type="transmembrane region" description="Helical" evidence="12">
    <location>
        <begin position="649"/>
        <end position="672"/>
    </location>
</feature>
<dbReference type="PANTHER" id="PTHR34220">
    <property type="entry name" value="SENSOR HISTIDINE KINASE YPDA"/>
    <property type="match status" value="1"/>
</dbReference>
<evidence type="ECO:0000313" key="16">
    <source>
        <dbReference type="Proteomes" id="UP001589818"/>
    </source>
</evidence>
<name>A0ABV6JFC6_9BACL</name>
<keyword evidence="5" id="KW-0597">Phosphoprotein</keyword>
<evidence type="ECO:0000256" key="9">
    <source>
        <dbReference type="ARBA" id="ARBA00022840"/>
    </source>
</evidence>
<dbReference type="EMBL" id="JBHLVF010000041">
    <property type="protein sequence ID" value="MFC0394572.1"/>
    <property type="molecule type" value="Genomic_DNA"/>
</dbReference>
<dbReference type="Pfam" id="PF06580">
    <property type="entry name" value="His_kinase"/>
    <property type="match status" value="1"/>
</dbReference>
<dbReference type="Gene3D" id="6.10.340.10">
    <property type="match status" value="1"/>
</dbReference>
<dbReference type="Pfam" id="PF00672">
    <property type="entry name" value="HAMP"/>
    <property type="match status" value="1"/>
</dbReference>
<dbReference type="InterPro" id="IPR005467">
    <property type="entry name" value="His_kinase_dom"/>
</dbReference>
<dbReference type="SUPFAM" id="SSF55874">
    <property type="entry name" value="ATPase domain of HSP90 chaperone/DNA topoisomerase II/histidine kinase"/>
    <property type="match status" value="1"/>
</dbReference>
<comment type="caution">
    <text evidence="15">The sequence shown here is derived from an EMBL/GenBank/DDBJ whole genome shotgun (WGS) entry which is preliminary data.</text>
</comment>
<dbReference type="PROSITE" id="PS50109">
    <property type="entry name" value="HIS_KIN"/>
    <property type="match status" value="1"/>
</dbReference>
<dbReference type="SMART" id="SM00304">
    <property type="entry name" value="HAMP"/>
    <property type="match status" value="1"/>
</dbReference>
<dbReference type="InterPro" id="IPR050640">
    <property type="entry name" value="Bact_2-comp_sensor_kinase"/>
</dbReference>
<dbReference type="GO" id="GO:0016301">
    <property type="term" value="F:kinase activity"/>
    <property type="evidence" value="ECO:0007669"/>
    <property type="project" value="UniProtKB-KW"/>
</dbReference>
<keyword evidence="16" id="KW-1185">Reference proteome</keyword>